<evidence type="ECO:0000313" key="10">
    <source>
        <dbReference type="Proteomes" id="UP000784793"/>
    </source>
</evidence>
<dbReference type="CDD" id="cd01127">
    <property type="entry name" value="TrwB_TraG_TraD_VirD4"/>
    <property type="match status" value="1"/>
</dbReference>
<dbReference type="Pfam" id="PF12696">
    <property type="entry name" value="TraG-D_C"/>
    <property type="match status" value="1"/>
</dbReference>
<evidence type="ECO:0000313" key="9">
    <source>
        <dbReference type="EMBL" id="HJF09856.1"/>
    </source>
</evidence>
<evidence type="ECO:0000256" key="4">
    <source>
        <dbReference type="ARBA" id="ARBA00022989"/>
    </source>
</evidence>
<evidence type="ECO:0000256" key="1">
    <source>
        <dbReference type="ARBA" id="ARBA00004651"/>
    </source>
</evidence>
<keyword evidence="2" id="KW-1003">Cell membrane</keyword>
<evidence type="ECO:0000256" key="6">
    <source>
        <dbReference type="SAM" id="MobiDB-lite"/>
    </source>
</evidence>
<keyword evidence="3 7" id="KW-0812">Transmembrane</keyword>
<evidence type="ECO:0000256" key="7">
    <source>
        <dbReference type="SAM" id="Phobius"/>
    </source>
</evidence>
<dbReference type="EMBL" id="DYXB01000055">
    <property type="protein sequence ID" value="HJF09856.1"/>
    <property type="molecule type" value="Genomic_DNA"/>
</dbReference>
<dbReference type="InterPro" id="IPR032689">
    <property type="entry name" value="TraG-D_C"/>
</dbReference>
<gene>
    <name evidence="9" type="ORF">K8V23_03515</name>
</gene>
<dbReference type="Gene3D" id="3.40.50.300">
    <property type="entry name" value="P-loop containing nucleotide triphosphate hydrolases"/>
    <property type="match status" value="1"/>
</dbReference>
<evidence type="ECO:0000259" key="8">
    <source>
        <dbReference type="Pfam" id="PF12696"/>
    </source>
</evidence>
<dbReference type="InterPro" id="IPR027417">
    <property type="entry name" value="P-loop_NTPase"/>
</dbReference>
<feature type="compositionally biased region" description="Basic and acidic residues" evidence="6">
    <location>
        <begin position="856"/>
        <end position="899"/>
    </location>
</feature>
<reference evidence="9" key="2">
    <citation type="submission" date="2021-09" db="EMBL/GenBank/DDBJ databases">
        <authorList>
            <person name="Gilroy R."/>
        </authorList>
    </citation>
    <scope>NUCLEOTIDE SEQUENCE</scope>
    <source>
        <strain evidence="9">CHK194-22301</strain>
    </source>
</reference>
<evidence type="ECO:0000256" key="5">
    <source>
        <dbReference type="ARBA" id="ARBA00023136"/>
    </source>
</evidence>
<organism evidence="9 10">
    <name type="scientific">Lactobacillus crispatus</name>
    <dbReference type="NCBI Taxonomy" id="47770"/>
    <lineage>
        <taxon>Bacteria</taxon>
        <taxon>Bacillati</taxon>
        <taxon>Bacillota</taxon>
        <taxon>Bacilli</taxon>
        <taxon>Lactobacillales</taxon>
        <taxon>Lactobacillaceae</taxon>
        <taxon>Lactobacillus</taxon>
    </lineage>
</organism>
<dbReference type="GO" id="GO:0005886">
    <property type="term" value="C:plasma membrane"/>
    <property type="evidence" value="ECO:0007669"/>
    <property type="project" value="UniProtKB-SubCell"/>
</dbReference>
<protein>
    <submittedName>
        <fullName evidence="9">TraM recognition domain-containing protein</fullName>
    </submittedName>
</protein>
<comment type="subcellular location">
    <subcellularLocation>
        <location evidence="1">Cell membrane</location>
        <topology evidence="1">Multi-pass membrane protein</topology>
    </subcellularLocation>
</comment>
<dbReference type="InterPro" id="IPR051539">
    <property type="entry name" value="T4SS-coupling_protein"/>
</dbReference>
<evidence type="ECO:0000256" key="2">
    <source>
        <dbReference type="ARBA" id="ARBA00022475"/>
    </source>
</evidence>
<evidence type="ECO:0000256" key="3">
    <source>
        <dbReference type="ARBA" id="ARBA00022692"/>
    </source>
</evidence>
<accession>A0A921FGY8</accession>
<feature type="transmembrane region" description="Helical" evidence="7">
    <location>
        <begin position="66"/>
        <end position="85"/>
    </location>
</feature>
<feature type="region of interest" description="Disordered" evidence="6">
    <location>
        <begin position="780"/>
        <end position="836"/>
    </location>
</feature>
<feature type="domain" description="TraD/TraG TraM recognition site" evidence="8">
    <location>
        <begin position="586"/>
        <end position="706"/>
    </location>
</feature>
<proteinExistence type="predicted"/>
<dbReference type="PANTHER" id="PTHR37937:SF1">
    <property type="entry name" value="CONJUGATIVE TRANSFER: DNA TRANSPORT"/>
    <property type="match status" value="1"/>
</dbReference>
<keyword evidence="4 7" id="KW-1133">Transmembrane helix</keyword>
<feature type="transmembrane region" description="Helical" evidence="7">
    <location>
        <begin position="39"/>
        <end position="60"/>
    </location>
</feature>
<dbReference type="Proteomes" id="UP000784793">
    <property type="component" value="Unassembled WGS sequence"/>
</dbReference>
<dbReference type="AlphaFoldDB" id="A0A921FGY8"/>
<reference evidence="9" key="1">
    <citation type="journal article" date="2021" name="PeerJ">
        <title>Extensive microbial diversity within the chicken gut microbiome revealed by metagenomics and culture.</title>
        <authorList>
            <person name="Gilroy R."/>
            <person name="Ravi A."/>
            <person name="Getino M."/>
            <person name="Pursley I."/>
            <person name="Horton D.L."/>
            <person name="Alikhan N.F."/>
            <person name="Baker D."/>
            <person name="Gharbi K."/>
            <person name="Hall N."/>
            <person name="Watson M."/>
            <person name="Adriaenssens E.M."/>
            <person name="Foster-Nyarko E."/>
            <person name="Jarju S."/>
            <person name="Secka A."/>
            <person name="Antonio M."/>
            <person name="Oren A."/>
            <person name="Chaudhuri R.R."/>
            <person name="La Ragione R."/>
            <person name="Hildebrand F."/>
            <person name="Pallen M.J."/>
        </authorList>
    </citation>
    <scope>NUCLEOTIDE SEQUENCE</scope>
    <source>
        <strain evidence="9">CHK194-22301</strain>
    </source>
</reference>
<feature type="region of interest" description="Disordered" evidence="6">
    <location>
        <begin position="848"/>
        <end position="899"/>
    </location>
</feature>
<keyword evidence="5 7" id="KW-0472">Membrane</keyword>
<sequence length="899" mass="102700">MEFYKNVRKKIVDRIINYLDSLNKSDLDTVLDLYNRYQMLLWGCPIILWVANLALLVFPFHNLNHGFSLLWLFGALGLIAVFVVNRMLINLTTRRNDLNRDERIEEMLAIKREMDLQGTATLGGMVSLPFTFTMIPYTQFLLDHPTAVGMNRSMVMMLAGNGFFNNLIWFIAPVLFTVYIYSRVRQDTLQNEQEIEDWMATYEYHNVRMHDMLAGGRLAPHEPDVKLGKSMETGDYVVQTSTTRRQNTVCYGPIGSGKSSTFFIPLIRQDIDSYLEYIRDYKQASQDPNWMKPHKTATHYLNGFNVIDPTNDLCRDVYNMCMELGVPKDKVIWLDPENEKTPGLNLLRGPVEKAAENVTNIISGLKGDNNDFFHQAERTHLKNMIYLLKLTSVMDGKTASFGGLIQMYNDIELVWDKVGILGDYCDELKDKESEAKSDFEQDPDDMDKKSHMEELHDKYEVAWQTYQWFQKNIQVQTLGKNVLVYKSGPHKGQPKHYDVQEEFVKGLLNTLDDISKNIPIRRVLFRDSGDFNLDDFLYNGGILLCNTAKAVVGDQLAEILGQIYTLSLQAATYRRDPNCPPLHPLYADEFPDYLSESFAGFAAQSRKYNVPIIIAAQSPAQLSYKYGNNYFDTLMSVMLTRCTFGDLGATDAKKLEPLFGEHEQTVESVNNQEIDLAADQESNRKMISARREKVPNITASEIMSLERFTLAVRTPGQHSSDMFNRIRVKRVTSEDLANDPFKLDLNNADDLASYQYMEDHEIHDNPDFDEIDKEIMQSIKEHPKKPEKAVTAFETDSSSESPSDEQKPSDDAESEFAGLEVNHGNDDSGNDDLILSLEDADDEIDKTFINVGGHKRLSDVEKSDSKDKSKSEKQQMGHDDEPHLNIKIEDLTSSKESRD</sequence>
<feature type="transmembrane region" description="Helical" evidence="7">
    <location>
        <begin position="162"/>
        <end position="181"/>
    </location>
</feature>
<name>A0A921FGY8_9LACO</name>
<dbReference type="PANTHER" id="PTHR37937">
    <property type="entry name" value="CONJUGATIVE TRANSFER: DNA TRANSPORT"/>
    <property type="match status" value="1"/>
</dbReference>
<comment type="caution">
    <text evidence="9">The sequence shown here is derived from an EMBL/GenBank/DDBJ whole genome shotgun (WGS) entry which is preliminary data.</text>
</comment>
<dbReference type="SUPFAM" id="SSF52540">
    <property type="entry name" value="P-loop containing nucleoside triphosphate hydrolases"/>
    <property type="match status" value="1"/>
</dbReference>